<dbReference type="AlphaFoldDB" id="A0AAD6H2Z1"/>
<keyword evidence="6 10" id="KW-0418">Kinase</keyword>
<evidence type="ECO:0000256" key="5">
    <source>
        <dbReference type="ARBA" id="ARBA00022741"/>
    </source>
</evidence>
<keyword evidence="5" id="KW-0547">Nucleotide-binding</keyword>
<gene>
    <name evidence="13" type="ORF">N7537_006309</name>
</gene>
<evidence type="ECO:0000256" key="9">
    <source>
        <dbReference type="ARBA" id="ARBA00043149"/>
    </source>
</evidence>
<dbReference type="GO" id="GO:0005524">
    <property type="term" value="F:ATP binding"/>
    <property type="evidence" value="ECO:0007669"/>
    <property type="project" value="UniProtKB-KW"/>
</dbReference>
<dbReference type="Proteomes" id="UP001213799">
    <property type="component" value="Unassembled WGS sequence"/>
</dbReference>
<comment type="caution">
    <text evidence="13">The sequence shown here is derived from an EMBL/GenBank/DDBJ whole genome shotgun (WGS) entry which is preliminary data.</text>
</comment>
<dbReference type="GO" id="GO:0005739">
    <property type="term" value="C:mitochondrion"/>
    <property type="evidence" value="ECO:0007669"/>
    <property type="project" value="TreeGrafter"/>
</dbReference>
<evidence type="ECO:0000256" key="1">
    <source>
        <dbReference type="ARBA" id="ARBA00005190"/>
    </source>
</evidence>
<dbReference type="InterPro" id="IPR018485">
    <property type="entry name" value="FGGY_C"/>
</dbReference>
<reference evidence="13" key="2">
    <citation type="submission" date="2023-01" db="EMBL/GenBank/DDBJ databases">
        <authorList>
            <person name="Petersen C."/>
        </authorList>
    </citation>
    <scope>NUCLEOTIDE SEQUENCE</scope>
    <source>
        <strain evidence="13">IBT 12815</strain>
    </source>
</reference>
<evidence type="ECO:0000259" key="11">
    <source>
        <dbReference type="Pfam" id="PF00370"/>
    </source>
</evidence>
<dbReference type="EC" id="2.7.1.30" evidence="3"/>
<dbReference type="SUPFAM" id="SSF53067">
    <property type="entry name" value="Actin-like ATPase domain"/>
    <property type="match status" value="2"/>
</dbReference>
<dbReference type="CDD" id="cd07792">
    <property type="entry name" value="ASKHA_NBD_FGGY_GK1-3-like"/>
    <property type="match status" value="1"/>
</dbReference>
<evidence type="ECO:0000256" key="6">
    <source>
        <dbReference type="ARBA" id="ARBA00022777"/>
    </source>
</evidence>
<dbReference type="InterPro" id="IPR018484">
    <property type="entry name" value="FGGY_N"/>
</dbReference>
<dbReference type="PROSITE" id="PS00445">
    <property type="entry name" value="FGGY_KINASES_2"/>
    <property type="match status" value="1"/>
</dbReference>
<dbReference type="GO" id="GO:0004370">
    <property type="term" value="F:glycerol kinase activity"/>
    <property type="evidence" value="ECO:0007669"/>
    <property type="project" value="UniProtKB-EC"/>
</dbReference>
<proteinExistence type="inferred from homology"/>
<dbReference type="PANTHER" id="PTHR10196:SF75">
    <property type="entry name" value="GLYCEROL KINASE"/>
    <property type="match status" value="1"/>
</dbReference>
<keyword evidence="7" id="KW-0319">Glycerol metabolism</keyword>
<keyword evidence="8" id="KW-0067">ATP-binding</keyword>
<dbReference type="GO" id="GO:0046167">
    <property type="term" value="P:glycerol-3-phosphate biosynthetic process"/>
    <property type="evidence" value="ECO:0007669"/>
    <property type="project" value="TreeGrafter"/>
</dbReference>
<evidence type="ECO:0000313" key="13">
    <source>
        <dbReference type="EMBL" id="KAJ5603353.1"/>
    </source>
</evidence>
<evidence type="ECO:0000256" key="3">
    <source>
        <dbReference type="ARBA" id="ARBA00012099"/>
    </source>
</evidence>
<dbReference type="PANTHER" id="PTHR10196">
    <property type="entry name" value="SUGAR KINASE"/>
    <property type="match status" value="1"/>
</dbReference>
<dbReference type="GeneID" id="81587608"/>
<dbReference type="NCBIfam" id="TIGR01311">
    <property type="entry name" value="glycerol_kin"/>
    <property type="match status" value="1"/>
</dbReference>
<dbReference type="RefSeq" id="XP_056753151.1">
    <property type="nucleotide sequence ID" value="XM_056897366.1"/>
</dbReference>
<evidence type="ECO:0000313" key="14">
    <source>
        <dbReference type="Proteomes" id="UP001213799"/>
    </source>
</evidence>
<reference evidence="13" key="1">
    <citation type="journal article" date="2023" name="IMA Fungus">
        <title>Comparative genomic study of the Penicillium genus elucidates a diverse pangenome and 15 lateral gene transfer events.</title>
        <authorList>
            <person name="Petersen C."/>
            <person name="Sorensen T."/>
            <person name="Nielsen M.R."/>
            <person name="Sondergaard T.E."/>
            <person name="Sorensen J.L."/>
            <person name="Fitzpatrick D.A."/>
            <person name="Frisvad J.C."/>
            <person name="Nielsen K.L."/>
        </authorList>
    </citation>
    <scope>NUCLEOTIDE SEQUENCE</scope>
    <source>
        <strain evidence="13">IBT 12815</strain>
    </source>
</reference>
<dbReference type="EMBL" id="JAQJAE010000003">
    <property type="protein sequence ID" value="KAJ5603353.1"/>
    <property type="molecule type" value="Genomic_DNA"/>
</dbReference>
<evidence type="ECO:0000256" key="7">
    <source>
        <dbReference type="ARBA" id="ARBA00022798"/>
    </source>
</evidence>
<name>A0AAD6H2Z1_9EURO</name>
<evidence type="ECO:0000259" key="12">
    <source>
        <dbReference type="Pfam" id="PF02782"/>
    </source>
</evidence>
<comment type="similarity">
    <text evidence="2 10">Belongs to the FGGY kinase family.</text>
</comment>
<dbReference type="InterPro" id="IPR043129">
    <property type="entry name" value="ATPase_NBD"/>
</dbReference>
<dbReference type="Pfam" id="PF00370">
    <property type="entry name" value="FGGY_N"/>
    <property type="match status" value="1"/>
</dbReference>
<accession>A0AAD6H2Z1</accession>
<feature type="domain" description="Carbohydrate kinase FGGY N-terminal" evidence="11">
    <location>
        <begin position="9"/>
        <end position="261"/>
    </location>
</feature>
<dbReference type="InterPro" id="IPR018483">
    <property type="entry name" value="Carb_kinase_FGGY_CS"/>
</dbReference>
<evidence type="ECO:0000256" key="2">
    <source>
        <dbReference type="ARBA" id="ARBA00009156"/>
    </source>
</evidence>
<dbReference type="GO" id="GO:0006641">
    <property type="term" value="P:triglyceride metabolic process"/>
    <property type="evidence" value="ECO:0007669"/>
    <property type="project" value="TreeGrafter"/>
</dbReference>
<evidence type="ECO:0000256" key="4">
    <source>
        <dbReference type="ARBA" id="ARBA00022679"/>
    </source>
</evidence>
<organism evidence="13 14">
    <name type="scientific">Penicillium hordei</name>
    <dbReference type="NCBI Taxonomy" id="40994"/>
    <lineage>
        <taxon>Eukaryota</taxon>
        <taxon>Fungi</taxon>
        <taxon>Dikarya</taxon>
        <taxon>Ascomycota</taxon>
        <taxon>Pezizomycotina</taxon>
        <taxon>Eurotiomycetes</taxon>
        <taxon>Eurotiomycetidae</taxon>
        <taxon>Eurotiales</taxon>
        <taxon>Aspergillaceae</taxon>
        <taxon>Penicillium</taxon>
    </lineage>
</organism>
<keyword evidence="4 10" id="KW-0808">Transferase</keyword>
<evidence type="ECO:0000256" key="10">
    <source>
        <dbReference type="RuleBase" id="RU003733"/>
    </source>
</evidence>
<protein>
    <recommendedName>
        <fullName evidence="3">glycerol kinase</fullName>
        <ecNumber evidence="3">2.7.1.30</ecNumber>
    </recommendedName>
    <alternativeName>
        <fullName evidence="9">ATP:glycerol 3-phosphotransferase</fullName>
    </alternativeName>
</protein>
<evidence type="ECO:0000256" key="8">
    <source>
        <dbReference type="ARBA" id="ARBA00022840"/>
    </source>
</evidence>
<dbReference type="NCBIfam" id="NF000756">
    <property type="entry name" value="PRK00047.1"/>
    <property type="match status" value="1"/>
</dbReference>
<dbReference type="Gene3D" id="3.30.420.40">
    <property type="match status" value="2"/>
</dbReference>
<dbReference type="GO" id="GO:0006071">
    <property type="term" value="P:glycerol metabolic process"/>
    <property type="evidence" value="ECO:0007669"/>
    <property type="project" value="UniProtKB-KW"/>
</dbReference>
<sequence length="608" mass="66542">MQPSNTFVGSIDQGTTSTRFLIFNREGEPVASHQVEFSQIYPNPGWHEHDPLEIVASVETCIEEAVQKFETQGHTRSSIQSIGITNQRETTIVWDYETGEPLYNAIVWTDTRSQEIVAELKQKPGAAQLQTLCGLPLSTYSSATKLLWMLAHVPRVKDVFDRGTLAFGTVDAWLVYRLNGGVAANVFVSDSTNASRTMFVNLETLHYDEALLDFFEIRGKVHLPRIVPSSDATAYGVVASGALAQVPIMGCLGDQSAALVGQKGFSPGMAKNTYGTGCFLLYNVGNKPVFSTHGLLATVAYHFGGTPVYALEGSIAVAGSGIKFLQNNLDFFQESKGVDDLAYSVENNGGCVFVTAFSGLFAPYWIDDAKGTIFGITQYTQKGHIARATLEATCFQTRAILDAMEKDSGHTLSELAVDGDLISIPVYRPKMRETTALGAAIAAGLAAGLWHNFAELRDINRSGGAVFEPQVPRQESAEKFGQWEKAVQMSRGWVGSQSAKQEDADSLKNETYAPVKDHDLPPPKVTQILHNSVISDVAKSSTYTRAVKERNHISVKEIEVPSLPVQTALGSVLGDLDDAEEEDLFLELRKVEILQRLRKLRKRQSDCY</sequence>
<comment type="pathway">
    <text evidence="1">Polyol metabolism; glycerol degradation via glycerol kinase pathway; sn-glycerol 3-phosphate from glycerol: step 1/1.</text>
</comment>
<dbReference type="Pfam" id="PF02782">
    <property type="entry name" value="FGGY_C"/>
    <property type="match status" value="1"/>
</dbReference>
<feature type="domain" description="Carbohydrate kinase FGGY C-terminal" evidence="12">
    <location>
        <begin position="271"/>
        <end position="447"/>
    </location>
</feature>
<dbReference type="FunFam" id="3.30.420.40:FF:000086">
    <property type="entry name" value="Glycerol kinase"/>
    <property type="match status" value="1"/>
</dbReference>
<dbReference type="InterPro" id="IPR042018">
    <property type="entry name" value="GK1-3_metazoan-type"/>
</dbReference>
<dbReference type="InterPro" id="IPR005999">
    <property type="entry name" value="Glycerol_kin"/>
</dbReference>
<keyword evidence="14" id="KW-1185">Reference proteome</keyword>